<proteinExistence type="predicted"/>
<reference evidence="1 2" key="1">
    <citation type="submission" date="2017-03" db="EMBL/GenBank/DDBJ databases">
        <title>Genome Survey of Euroglyphus maynei.</title>
        <authorList>
            <person name="Arlian L.G."/>
            <person name="Morgan M.S."/>
            <person name="Rider S.D."/>
        </authorList>
    </citation>
    <scope>NUCLEOTIDE SEQUENCE [LARGE SCALE GENOMIC DNA]</scope>
    <source>
        <strain evidence="1">Arlian Lab</strain>
        <tissue evidence="1">Whole body</tissue>
    </source>
</reference>
<dbReference type="EMBL" id="MUJZ01057798">
    <property type="protein sequence ID" value="OTF72123.1"/>
    <property type="molecule type" value="Genomic_DNA"/>
</dbReference>
<dbReference type="Proteomes" id="UP000194236">
    <property type="component" value="Unassembled WGS sequence"/>
</dbReference>
<accession>A0A1Y3AWW3</accession>
<comment type="caution">
    <text evidence="1">The sequence shown here is derived from an EMBL/GenBank/DDBJ whole genome shotgun (WGS) entry which is preliminary data.</text>
</comment>
<sequence length="126" mass="14600">QLPRAPKINWGRCPQLEPTQRDIEAKSSILQECLRQNPPPQSESITQEQIIQREYKYEKAEKEIKNKNLAKEMEKVLLESHKQCSQIAKDRKQAVKNLSNVEQVQIYQGCMDAHITQNCQIQISAV</sequence>
<gene>
    <name evidence="1" type="ORF">BLA29_010316</name>
</gene>
<organism evidence="1 2">
    <name type="scientific">Euroglyphus maynei</name>
    <name type="common">Mayne's house dust mite</name>
    <dbReference type="NCBI Taxonomy" id="6958"/>
    <lineage>
        <taxon>Eukaryota</taxon>
        <taxon>Metazoa</taxon>
        <taxon>Ecdysozoa</taxon>
        <taxon>Arthropoda</taxon>
        <taxon>Chelicerata</taxon>
        <taxon>Arachnida</taxon>
        <taxon>Acari</taxon>
        <taxon>Acariformes</taxon>
        <taxon>Sarcoptiformes</taxon>
        <taxon>Astigmata</taxon>
        <taxon>Psoroptidia</taxon>
        <taxon>Analgoidea</taxon>
        <taxon>Pyroglyphidae</taxon>
        <taxon>Pyroglyphinae</taxon>
        <taxon>Euroglyphus</taxon>
    </lineage>
</organism>
<feature type="non-terminal residue" evidence="1">
    <location>
        <position position="1"/>
    </location>
</feature>
<name>A0A1Y3AWW3_EURMA</name>
<keyword evidence="2" id="KW-1185">Reference proteome</keyword>
<dbReference type="OrthoDB" id="6507909at2759"/>
<evidence type="ECO:0000313" key="2">
    <source>
        <dbReference type="Proteomes" id="UP000194236"/>
    </source>
</evidence>
<dbReference type="AlphaFoldDB" id="A0A1Y3AWW3"/>
<protein>
    <submittedName>
        <fullName evidence="1">Uncharacterized protein</fullName>
    </submittedName>
</protein>
<evidence type="ECO:0000313" key="1">
    <source>
        <dbReference type="EMBL" id="OTF72123.1"/>
    </source>
</evidence>